<dbReference type="GO" id="GO:0003677">
    <property type="term" value="F:DNA binding"/>
    <property type="evidence" value="ECO:0007669"/>
    <property type="project" value="UniProtKB-KW"/>
</dbReference>
<evidence type="ECO:0000259" key="2">
    <source>
        <dbReference type="PROSITE" id="PS50110"/>
    </source>
</evidence>
<dbReference type="PROSITE" id="PS50110">
    <property type="entry name" value="RESPONSE_REGULATORY"/>
    <property type="match status" value="1"/>
</dbReference>
<proteinExistence type="predicted"/>
<dbReference type="PANTHER" id="PTHR37299:SF1">
    <property type="entry name" value="STAGE 0 SPORULATION PROTEIN A HOMOLOG"/>
    <property type="match status" value="1"/>
</dbReference>
<dbReference type="SMART" id="SM00448">
    <property type="entry name" value="REC"/>
    <property type="match status" value="1"/>
</dbReference>
<evidence type="ECO:0000313" key="4">
    <source>
        <dbReference type="EMBL" id="MBW3466642.1"/>
    </source>
</evidence>
<evidence type="ECO:0000313" key="5">
    <source>
        <dbReference type="Proteomes" id="UP000727490"/>
    </source>
</evidence>
<dbReference type="PANTHER" id="PTHR37299">
    <property type="entry name" value="TRANSCRIPTIONAL REGULATOR-RELATED"/>
    <property type="match status" value="1"/>
</dbReference>
<dbReference type="InterPro" id="IPR046947">
    <property type="entry name" value="LytR-like"/>
</dbReference>
<dbReference type="AlphaFoldDB" id="A0A951IUC9"/>
<dbReference type="Proteomes" id="UP000727490">
    <property type="component" value="Unassembled WGS sequence"/>
</dbReference>
<sequence>MKIKTFLVDDESHCLDLLTDTINKSFSELAEVVGTATSKSTAIEKIVALRPDLVFLDIKLGDESGFDILSECPFKDFKTIFVTGFDQFALKALKFSAVDYILKPIDPNELQVAMDKVKSTVPSQYDLLLHNLSSSGQKNPKLAIPSLNGFEFISIKDIIRCESDINYTKVFFKNSPPLLVPKTLKEFEKILVHYDFCRVHNSHLINLDYIKSYSRGKGGILVMKDSTEIEVSIRKKTAFLQKLLFLD</sequence>
<comment type="caution">
    <text evidence="4">The sequence shown here is derived from an EMBL/GenBank/DDBJ whole genome shotgun (WGS) entry which is preliminary data.</text>
</comment>
<evidence type="ECO:0000259" key="3">
    <source>
        <dbReference type="PROSITE" id="PS50930"/>
    </source>
</evidence>
<protein>
    <submittedName>
        <fullName evidence="4">DNA-binding response regulator</fullName>
    </submittedName>
</protein>
<dbReference type="InterPro" id="IPR001789">
    <property type="entry name" value="Sig_transdc_resp-reg_receiver"/>
</dbReference>
<feature type="domain" description="HTH LytTR-type" evidence="3">
    <location>
        <begin position="142"/>
        <end position="245"/>
    </location>
</feature>
<dbReference type="Pfam" id="PF00072">
    <property type="entry name" value="Response_reg"/>
    <property type="match status" value="1"/>
</dbReference>
<dbReference type="RefSeq" id="WP_219286711.1">
    <property type="nucleotide sequence ID" value="NZ_RPHB01000001.1"/>
</dbReference>
<feature type="modified residue" description="4-aspartylphosphate" evidence="1">
    <location>
        <position position="57"/>
    </location>
</feature>
<reference evidence="4 5" key="1">
    <citation type="journal article" date="2020" name="Syst. Appl. Microbiol.">
        <title>Arthrospiribacter ruber gen. nov., sp. nov., a novel bacterium isolated from Arthrospira cultures.</title>
        <authorList>
            <person name="Waleron M."/>
            <person name="Misztak A."/>
            <person name="Waleron M.M."/>
            <person name="Furmaniak M."/>
            <person name="Mrozik A."/>
            <person name="Waleron K."/>
        </authorList>
    </citation>
    <scope>NUCLEOTIDE SEQUENCE [LARGE SCALE GENOMIC DNA]</scope>
    <source>
        <strain evidence="4 5">DPMB0001</strain>
    </source>
</reference>
<dbReference type="InterPro" id="IPR007492">
    <property type="entry name" value="LytTR_DNA-bd_dom"/>
</dbReference>
<evidence type="ECO:0000256" key="1">
    <source>
        <dbReference type="PROSITE-ProRule" id="PRU00169"/>
    </source>
</evidence>
<keyword evidence="1" id="KW-0597">Phosphoprotein</keyword>
<organism evidence="4 5">
    <name type="scientific">Arthrospiribacter ruber</name>
    <dbReference type="NCBI Taxonomy" id="2487934"/>
    <lineage>
        <taxon>Bacteria</taxon>
        <taxon>Pseudomonadati</taxon>
        <taxon>Bacteroidota</taxon>
        <taxon>Cytophagia</taxon>
        <taxon>Cytophagales</taxon>
        <taxon>Cyclobacteriaceae</taxon>
        <taxon>Arthrospiribacter</taxon>
    </lineage>
</organism>
<gene>
    <name evidence="4" type="ORF">EGN73_02275</name>
</gene>
<feature type="domain" description="Response regulatory" evidence="2">
    <location>
        <begin position="4"/>
        <end position="118"/>
    </location>
</feature>
<dbReference type="GO" id="GO:0000156">
    <property type="term" value="F:phosphorelay response regulator activity"/>
    <property type="evidence" value="ECO:0007669"/>
    <property type="project" value="InterPro"/>
</dbReference>
<keyword evidence="5" id="KW-1185">Reference proteome</keyword>
<keyword evidence="4" id="KW-0238">DNA-binding</keyword>
<dbReference type="Pfam" id="PF04397">
    <property type="entry name" value="LytTR"/>
    <property type="match status" value="1"/>
</dbReference>
<dbReference type="SMART" id="SM00850">
    <property type="entry name" value="LytTR"/>
    <property type="match status" value="1"/>
</dbReference>
<name>A0A951IUC9_9BACT</name>
<accession>A0A951IUC9</accession>
<dbReference type="PROSITE" id="PS50930">
    <property type="entry name" value="HTH_LYTTR"/>
    <property type="match status" value="1"/>
</dbReference>
<dbReference type="EMBL" id="RPHB01000001">
    <property type="protein sequence ID" value="MBW3466642.1"/>
    <property type="molecule type" value="Genomic_DNA"/>
</dbReference>